<reference evidence="2" key="1">
    <citation type="submission" date="2016-01" db="EMBL/GenBank/DDBJ databases">
        <authorList>
            <person name="Peeters C."/>
        </authorList>
    </citation>
    <scope>NUCLEOTIDE SEQUENCE [LARGE SCALE GENOMIC DNA]</scope>
    <source>
        <strain evidence="2">LMG 29317</strain>
    </source>
</reference>
<name>A0A158L4J1_9BURK</name>
<feature type="compositionally biased region" description="Basic and acidic residues" evidence="1">
    <location>
        <begin position="15"/>
        <end position="28"/>
    </location>
</feature>
<comment type="caution">
    <text evidence="2">The sequence shown here is derived from an EMBL/GenBank/DDBJ whole genome shotgun (WGS) entry which is preliminary data.</text>
</comment>
<keyword evidence="3" id="KW-1185">Reference proteome</keyword>
<feature type="compositionally biased region" description="Acidic residues" evidence="1">
    <location>
        <begin position="203"/>
        <end position="222"/>
    </location>
</feature>
<feature type="region of interest" description="Disordered" evidence="1">
    <location>
        <begin position="1"/>
        <end position="33"/>
    </location>
</feature>
<dbReference type="EMBL" id="FCOM02000122">
    <property type="protein sequence ID" value="SAL88296.1"/>
    <property type="molecule type" value="Genomic_DNA"/>
</dbReference>
<feature type="region of interest" description="Disordered" evidence="1">
    <location>
        <begin position="184"/>
        <end position="222"/>
    </location>
</feature>
<proteinExistence type="predicted"/>
<evidence type="ECO:0000256" key="1">
    <source>
        <dbReference type="SAM" id="MobiDB-lite"/>
    </source>
</evidence>
<protein>
    <submittedName>
        <fullName evidence="2">Uncharacterized protein</fullName>
    </submittedName>
</protein>
<accession>A0A158L4J1</accession>
<organism evidence="2 3">
    <name type="scientific">Caballeronia arvi</name>
    <dbReference type="NCBI Taxonomy" id="1777135"/>
    <lineage>
        <taxon>Bacteria</taxon>
        <taxon>Pseudomonadati</taxon>
        <taxon>Pseudomonadota</taxon>
        <taxon>Betaproteobacteria</taxon>
        <taxon>Burkholderiales</taxon>
        <taxon>Burkholderiaceae</taxon>
        <taxon>Caballeronia</taxon>
    </lineage>
</organism>
<sequence>MAQAFPPDDPNSDANPDHERHDQPKRPSDAWPDEQWFSEAPTAAVAQVVLAVDEAITLKRRAAVAWLTAHGDAVPLLPVKPSRLELAVVIALAETYGAALSSARRFLPVIDFIADYGAVKLVQRVMYGARPTTHFDVTAYAAENARLAELVRDARTAFEFLCATWPEAFMAQASDALAQLGLPRLRAPAPAPPNGQRCGRDESGDESDDEPGDTFDEEGDDA</sequence>
<dbReference type="Proteomes" id="UP000055019">
    <property type="component" value="Unassembled WGS sequence"/>
</dbReference>
<evidence type="ECO:0000313" key="2">
    <source>
        <dbReference type="EMBL" id="SAL88296.1"/>
    </source>
</evidence>
<dbReference type="RefSeq" id="WP_235024924.1">
    <property type="nucleotide sequence ID" value="NZ_FCOM02000122.1"/>
</dbReference>
<gene>
    <name evidence="2" type="ORF">AWB74_08494</name>
</gene>
<dbReference type="AlphaFoldDB" id="A0A158L4J1"/>
<evidence type="ECO:0000313" key="3">
    <source>
        <dbReference type="Proteomes" id="UP000055019"/>
    </source>
</evidence>